<proteinExistence type="predicted"/>
<feature type="compositionally biased region" description="Low complexity" evidence="1">
    <location>
        <begin position="135"/>
        <end position="167"/>
    </location>
</feature>
<reference evidence="2" key="1">
    <citation type="submission" date="2020-07" db="EMBL/GenBank/DDBJ databases">
        <authorList>
            <person name="Lin J."/>
        </authorList>
    </citation>
    <scope>NUCLEOTIDE SEQUENCE</scope>
</reference>
<sequence>MKATLGRPGAAPTLLLFPAGAAPTLQEHLLRRCRRRGGRGGNAAHERGRRPSRDRACAVLLRQAQREQPRTPARAAVVPRLSTNATSPSITPLADPSTARGAAAAATTIAAALARASGVGERHRPPSSGSRFCRSATAAASSSHPTPTIASTPIASASKSESLLPRTRSPPSPTSSPASPLPRRSSPTPAPAPGAAAPPRPSPSPLMTTTTRVWPGRVGGGGGKGRRVAWGWGYARREGGCRGKEGLVLKGMLDLINFVARFVVFDATKTCLIHDPEEIMAFFGDVLVN</sequence>
<feature type="region of interest" description="Disordered" evidence="1">
    <location>
        <begin position="34"/>
        <end position="54"/>
    </location>
</feature>
<dbReference type="AlphaFoldDB" id="A0A6V7NJS5"/>
<feature type="compositionally biased region" description="Pro residues" evidence="1">
    <location>
        <begin position="188"/>
        <end position="204"/>
    </location>
</feature>
<feature type="compositionally biased region" description="Low complexity" evidence="1">
    <location>
        <begin position="175"/>
        <end position="187"/>
    </location>
</feature>
<feature type="compositionally biased region" description="Low complexity" evidence="1">
    <location>
        <begin position="205"/>
        <end position="216"/>
    </location>
</feature>
<protein>
    <submittedName>
        <fullName evidence="2">Uncharacterized protein</fullName>
    </submittedName>
</protein>
<organism evidence="2">
    <name type="scientific">Ananas comosus var. bracteatus</name>
    <name type="common">red pineapple</name>
    <dbReference type="NCBI Taxonomy" id="296719"/>
    <lineage>
        <taxon>Eukaryota</taxon>
        <taxon>Viridiplantae</taxon>
        <taxon>Streptophyta</taxon>
        <taxon>Embryophyta</taxon>
        <taxon>Tracheophyta</taxon>
        <taxon>Spermatophyta</taxon>
        <taxon>Magnoliopsida</taxon>
        <taxon>Liliopsida</taxon>
        <taxon>Poales</taxon>
        <taxon>Bromeliaceae</taxon>
        <taxon>Bromelioideae</taxon>
        <taxon>Ananas</taxon>
    </lineage>
</organism>
<dbReference type="EMBL" id="LR862139">
    <property type="protein sequence ID" value="CAD1818851.1"/>
    <property type="molecule type" value="Genomic_DNA"/>
</dbReference>
<evidence type="ECO:0000256" key="1">
    <source>
        <dbReference type="SAM" id="MobiDB-lite"/>
    </source>
</evidence>
<gene>
    <name evidence="2" type="ORF">CB5_LOCUS2062</name>
</gene>
<accession>A0A6V7NJS5</accession>
<feature type="region of interest" description="Disordered" evidence="1">
    <location>
        <begin position="116"/>
        <end position="220"/>
    </location>
</feature>
<feature type="compositionally biased region" description="Basic and acidic residues" evidence="1">
    <location>
        <begin position="44"/>
        <end position="54"/>
    </location>
</feature>
<evidence type="ECO:0000313" key="2">
    <source>
        <dbReference type="EMBL" id="CAD1818851.1"/>
    </source>
</evidence>
<name>A0A6V7NJS5_ANACO</name>